<gene>
    <name evidence="1" type="ORF">I3842_15G141400</name>
</gene>
<dbReference type="EMBL" id="CM031839">
    <property type="protein sequence ID" value="KAG6676227.1"/>
    <property type="molecule type" value="Genomic_DNA"/>
</dbReference>
<dbReference type="PANTHER" id="PTHR46287:SF11">
    <property type="entry name" value="BTB_POZ AND TAZ DOMAIN-CONTAINING PROTEIN 4"/>
    <property type="match status" value="1"/>
</dbReference>
<accession>A0A922D2J8</accession>
<name>A0A922D2J8_CARIL</name>
<proteinExistence type="predicted"/>
<evidence type="ECO:0008006" key="3">
    <source>
        <dbReference type="Google" id="ProtNLM"/>
    </source>
</evidence>
<dbReference type="Proteomes" id="UP000811246">
    <property type="component" value="Chromosome 15"/>
</dbReference>
<protein>
    <recommendedName>
        <fullName evidence="3">TAZ-type domain-containing protein</fullName>
    </recommendedName>
</protein>
<sequence length="97" mass="11324">MKYQWMLPSAKTTTSKLFALLRVPGCCVHCKRMWQLLELHSRLCTSYDVCRVPFVQGHLNYILQLQQLKTLSLGACSRHGELRKKVEVRNMISKILF</sequence>
<organism evidence="1 2">
    <name type="scientific">Carya illinoinensis</name>
    <name type="common">Pecan</name>
    <dbReference type="NCBI Taxonomy" id="32201"/>
    <lineage>
        <taxon>Eukaryota</taxon>
        <taxon>Viridiplantae</taxon>
        <taxon>Streptophyta</taxon>
        <taxon>Embryophyta</taxon>
        <taxon>Tracheophyta</taxon>
        <taxon>Spermatophyta</taxon>
        <taxon>Magnoliopsida</taxon>
        <taxon>eudicotyledons</taxon>
        <taxon>Gunneridae</taxon>
        <taxon>Pentapetalae</taxon>
        <taxon>rosids</taxon>
        <taxon>fabids</taxon>
        <taxon>Fagales</taxon>
        <taxon>Juglandaceae</taxon>
        <taxon>Carya</taxon>
    </lineage>
</organism>
<dbReference type="PANTHER" id="PTHR46287">
    <property type="entry name" value="BTB/POZ AND TAZ DOMAIN-CONTAINING PROTEIN 3-RELATED"/>
    <property type="match status" value="1"/>
</dbReference>
<dbReference type="AlphaFoldDB" id="A0A922D2J8"/>
<comment type="caution">
    <text evidence="1">The sequence shown here is derived from an EMBL/GenBank/DDBJ whole genome shotgun (WGS) entry which is preliminary data.</text>
</comment>
<dbReference type="InterPro" id="IPR044513">
    <property type="entry name" value="BT1/2/3/4/5"/>
</dbReference>
<evidence type="ECO:0000313" key="2">
    <source>
        <dbReference type="Proteomes" id="UP000811246"/>
    </source>
</evidence>
<reference evidence="1" key="1">
    <citation type="submission" date="2021-01" db="EMBL/GenBank/DDBJ databases">
        <authorList>
            <person name="Lovell J.T."/>
            <person name="Bentley N."/>
            <person name="Bhattarai G."/>
            <person name="Jenkins J.W."/>
            <person name="Sreedasyam A."/>
            <person name="Alarcon Y."/>
            <person name="Bock C."/>
            <person name="Boston L."/>
            <person name="Carlson J."/>
            <person name="Cervantes K."/>
            <person name="Clermont K."/>
            <person name="Krom N."/>
            <person name="Kubenka K."/>
            <person name="Mamidi S."/>
            <person name="Mattison C."/>
            <person name="Monteros M."/>
            <person name="Pisani C."/>
            <person name="Plott C."/>
            <person name="Rajasekar S."/>
            <person name="Rhein H.S."/>
            <person name="Rohla C."/>
            <person name="Song M."/>
            <person name="Hilaire R.S."/>
            <person name="Shu S."/>
            <person name="Wells L."/>
            <person name="Wang X."/>
            <person name="Webber J."/>
            <person name="Heerema R.J."/>
            <person name="Klein P."/>
            <person name="Conner P."/>
            <person name="Grauke L."/>
            <person name="Grimwood J."/>
            <person name="Schmutz J."/>
            <person name="Randall J.J."/>
        </authorList>
    </citation>
    <scope>NUCLEOTIDE SEQUENCE</scope>
    <source>
        <tissue evidence="1">Leaf</tissue>
    </source>
</reference>
<evidence type="ECO:0000313" key="1">
    <source>
        <dbReference type="EMBL" id="KAG6676227.1"/>
    </source>
</evidence>